<dbReference type="AlphaFoldDB" id="A0A9Q0R0Y4"/>
<accession>A0A9Q0R0Y4</accession>
<evidence type="ECO:0000313" key="3">
    <source>
        <dbReference type="EMBL" id="KAJ4978870.1"/>
    </source>
</evidence>
<dbReference type="PANTHER" id="PTHR31964">
    <property type="entry name" value="ADENINE NUCLEOTIDE ALPHA HYDROLASES-LIKE SUPERFAMILY PROTEIN"/>
    <property type="match status" value="1"/>
</dbReference>
<dbReference type="InterPro" id="IPR014729">
    <property type="entry name" value="Rossmann-like_a/b/a_fold"/>
</dbReference>
<comment type="caution">
    <text evidence="3">The sequence shown here is derived from an EMBL/GenBank/DDBJ whole genome shotgun (WGS) entry which is preliminary data.</text>
</comment>
<name>A0A9Q0R0Y4_9MAGN</name>
<dbReference type="PRINTS" id="PR01438">
    <property type="entry name" value="UNVRSLSTRESS"/>
</dbReference>
<dbReference type="SUPFAM" id="SSF52402">
    <property type="entry name" value="Adenine nucleotide alpha hydrolases-like"/>
    <property type="match status" value="1"/>
</dbReference>
<sequence>METTCTSETDAADQKRMKQQQQAMVEVEKKQMKVMVAIDESEGSFHALKWVLDHLFFLPSSSSAGEAAEAEPTQNHEQGMLILLHVQQPLVNYFVPAGPGIYAAPVMMESVKKAQEQNSAALLARASKLCKERQVKAEAMIVNGEPKEMICQAAEQIHPTLLVVGSRGLGMIKRAFLGSVSDYCAHHVECPILIVKPPK</sequence>
<evidence type="ECO:0000259" key="2">
    <source>
        <dbReference type="Pfam" id="PF00582"/>
    </source>
</evidence>
<feature type="region of interest" description="Disordered" evidence="1">
    <location>
        <begin position="1"/>
        <end position="22"/>
    </location>
</feature>
<dbReference type="Pfam" id="PF00582">
    <property type="entry name" value="Usp"/>
    <property type="match status" value="1"/>
</dbReference>
<proteinExistence type="predicted"/>
<evidence type="ECO:0000256" key="1">
    <source>
        <dbReference type="SAM" id="MobiDB-lite"/>
    </source>
</evidence>
<dbReference type="EMBL" id="JAMYWD010000002">
    <property type="protein sequence ID" value="KAJ4978870.1"/>
    <property type="molecule type" value="Genomic_DNA"/>
</dbReference>
<protein>
    <recommendedName>
        <fullName evidence="2">UspA domain-containing protein</fullName>
    </recommendedName>
</protein>
<keyword evidence="4" id="KW-1185">Reference proteome</keyword>
<feature type="domain" description="UspA" evidence="2">
    <location>
        <begin position="33"/>
        <end position="196"/>
    </location>
</feature>
<dbReference type="InterPro" id="IPR006015">
    <property type="entry name" value="Universal_stress_UspA"/>
</dbReference>
<dbReference type="CDD" id="cd23659">
    <property type="entry name" value="USP_At3g01520-like"/>
    <property type="match status" value="1"/>
</dbReference>
<dbReference type="PANTHER" id="PTHR31964:SF124">
    <property type="entry name" value="ADENINE NUCLEOTIDE ALPHA HYDROLASES-LIKE SUPERFAMILY PROTEIN"/>
    <property type="match status" value="1"/>
</dbReference>
<dbReference type="OrthoDB" id="843225at2759"/>
<gene>
    <name evidence="3" type="ORF">NE237_009650</name>
</gene>
<dbReference type="Gene3D" id="3.40.50.620">
    <property type="entry name" value="HUPs"/>
    <property type="match status" value="1"/>
</dbReference>
<reference evidence="3" key="1">
    <citation type="journal article" date="2023" name="Plant J.">
        <title>The genome of the king protea, Protea cynaroides.</title>
        <authorList>
            <person name="Chang J."/>
            <person name="Duong T.A."/>
            <person name="Schoeman C."/>
            <person name="Ma X."/>
            <person name="Roodt D."/>
            <person name="Barker N."/>
            <person name="Li Z."/>
            <person name="Van de Peer Y."/>
            <person name="Mizrachi E."/>
        </authorList>
    </citation>
    <scope>NUCLEOTIDE SEQUENCE</scope>
    <source>
        <tissue evidence="3">Young leaves</tissue>
    </source>
</reference>
<dbReference type="InterPro" id="IPR006016">
    <property type="entry name" value="UspA"/>
</dbReference>
<evidence type="ECO:0000313" key="4">
    <source>
        <dbReference type="Proteomes" id="UP001141806"/>
    </source>
</evidence>
<organism evidence="3 4">
    <name type="scientific">Protea cynaroides</name>
    <dbReference type="NCBI Taxonomy" id="273540"/>
    <lineage>
        <taxon>Eukaryota</taxon>
        <taxon>Viridiplantae</taxon>
        <taxon>Streptophyta</taxon>
        <taxon>Embryophyta</taxon>
        <taxon>Tracheophyta</taxon>
        <taxon>Spermatophyta</taxon>
        <taxon>Magnoliopsida</taxon>
        <taxon>Proteales</taxon>
        <taxon>Proteaceae</taxon>
        <taxon>Protea</taxon>
    </lineage>
</organism>
<dbReference type="Proteomes" id="UP001141806">
    <property type="component" value="Unassembled WGS sequence"/>
</dbReference>